<feature type="signal peptide" evidence="3">
    <location>
        <begin position="1"/>
        <end position="27"/>
    </location>
</feature>
<feature type="compositionally biased region" description="Polar residues" evidence="1">
    <location>
        <begin position="489"/>
        <end position="498"/>
    </location>
</feature>
<evidence type="ECO:0008006" key="6">
    <source>
        <dbReference type="Google" id="ProtNLM"/>
    </source>
</evidence>
<feature type="transmembrane region" description="Helical" evidence="2">
    <location>
        <begin position="308"/>
        <end position="331"/>
    </location>
</feature>
<feature type="chain" id="PRO_5040332555" description="Mid2 domain-containing protein" evidence="3">
    <location>
        <begin position="28"/>
        <end position="498"/>
    </location>
</feature>
<evidence type="ECO:0000313" key="5">
    <source>
        <dbReference type="Proteomes" id="UP000738349"/>
    </source>
</evidence>
<comment type="caution">
    <text evidence="4">The sequence shown here is derived from an EMBL/GenBank/DDBJ whole genome shotgun (WGS) entry which is preliminary data.</text>
</comment>
<dbReference type="EMBL" id="JAGMUV010000014">
    <property type="protein sequence ID" value="KAH7134368.1"/>
    <property type="molecule type" value="Genomic_DNA"/>
</dbReference>
<evidence type="ECO:0000256" key="1">
    <source>
        <dbReference type="SAM" id="MobiDB-lite"/>
    </source>
</evidence>
<name>A0A9P9EB20_9HYPO</name>
<feature type="compositionally biased region" description="Polar residues" evidence="1">
    <location>
        <begin position="181"/>
        <end position="196"/>
    </location>
</feature>
<reference evidence="4" key="1">
    <citation type="journal article" date="2021" name="Nat. Commun.">
        <title>Genetic determinants of endophytism in the Arabidopsis root mycobiome.</title>
        <authorList>
            <person name="Mesny F."/>
            <person name="Miyauchi S."/>
            <person name="Thiergart T."/>
            <person name="Pickel B."/>
            <person name="Atanasova L."/>
            <person name="Karlsson M."/>
            <person name="Huettel B."/>
            <person name="Barry K.W."/>
            <person name="Haridas S."/>
            <person name="Chen C."/>
            <person name="Bauer D."/>
            <person name="Andreopoulos W."/>
            <person name="Pangilinan J."/>
            <person name="LaButti K."/>
            <person name="Riley R."/>
            <person name="Lipzen A."/>
            <person name="Clum A."/>
            <person name="Drula E."/>
            <person name="Henrissat B."/>
            <person name="Kohler A."/>
            <person name="Grigoriev I.V."/>
            <person name="Martin F.M."/>
            <person name="Hacquard S."/>
        </authorList>
    </citation>
    <scope>NUCLEOTIDE SEQUENCE</scope>
    <source>
        <strain evidence="4">MPI-CAGE-AT-0147</strain>
    </source>
</reference>
<dbReference type="Proteomes" id="UP000738349">
    <property type="component" value="Unassembled WGS sequence"/>
</dbReference>
<feature type="compositionally biased region" description="Low complexity" evidence="1">
    <location>
        <begin position="197"/>
        <end position="294"/>
    </location>
</feature>
<organism evidence="4 5">
    <name type="scientific">Dactylonectria macrodidyma</name>
    <dbReference type="NCBI Taxonomy" id="307937"/>
    <lineage>
        <taxon>Eukaryota</taxon>
        <taxon>Fungi</taxon>
        <taxon>Dikarya</taxon>
        <taxon>Ascomycota</taxon>
        <taxon>Pezizomycotina</taxon>
        <taxon>Sordariomycetes</taxon>
        <taxon>Hypocreomycetidae</taxon>
        <taxon>Hypocreales</taxon>
        <taxon>Nectriaceae</taxon>
        <taxon>Dactylonectria</taxon>
    </lineage>
</organism>
<dbReference type="AlphaFoldDB" id="A0A9P9EB20"/>
<feature type="region of interest" description="Disordered" evidence="1">
    <location>
        <begin position="181"/>
        <end position="304"/>
    </location>
</feature>
<feature type="region of interest" description="Disordered" evidence="1">
    <location>
        <begin position="450"/>
        <end position="498"/>
    </location>
</feature>
<keyword evidence="5" id="KW-1185">Reference proteome</keyword>
<gene>
    <name evidence="4" type="ORF">EDB81DRAFT_97013</name>
</gene>
<keyword evidence="2" id="KW-1133">Transmembrane helix</keyword>
<evidence type="ECO:0000313" key="4">
    <source>
        <dbReference type="EMBL" id="KAH7134368.1"/>
    </source>
</evidence>
<keyword evidence="2" id="KW-0812">Transmembrane</keyword>
<evidence type="ECO:0000256" key="2">
    <source>
        <dbReference type="SAM" id="Phobius"/>
    </source>
</evidence>
<accession>A0A9P9EB20</accession>
<keyword evidence="3" id="KW-0732">Signal</keyword>
<dbReference type="OrthoDB" id="5386093at2759"/>
<evidence type="ECO:0000256" key="3">
    <source>
        <dbReference type="SAM" id="SignalP"/>
    </source>
</evidence>
<protein>
    <recommendedName>
        <fullName evidence="6">Mid2 domain-containing protein</fullName>
    </recommendedName>
</protein>
<sequence length="498" mass="51480">MSPASRMGRLPSTAFVFLSNIVYLASAYPYALPQPTRTVDYHEINALPWPALATEAPGGFDLLNRRDLNTVCGYIGGDPALPATCSAGSHCVIDADHGAIGCCPDSGSCTQGVYTACVDSNSGVQAEVNPYVFTCQGSDVCYKNTFEGGYSQYGCGTASNLATTVAGTASGKSTIRLTSLSVTGTQSAESSASTIDSTQETSSRTRSEGSTTETATAETSTAETSSVETSSAETSSAETSTGTETNTTTETSSSESTNLSTSDISSTATDATKTDDSSATSSASSSSTSAASAPDTDDDDNGSKNTGAIIGGTISGVAALVALIFLGIWIWKRKKGDQGSGQGQAALPGSESNGNIQPLLPMQETYDYNPPAPMPVARGSTITPVNESDEAYRSDPWYQQNYAYGYPPGSAVGDTGPGGNSSYQMDQDEVPLTRDNRDTDEFTQVYNSSLGLNAIEEEQSRPPTAPAGIADSPTISYPGPRGGSGGPLWQQNRDPGWV</sequence>
<keyword evidence="2" id="KW-0472">Membrane</keyword>
<proteinExistence type="predicted"/>